<dbReference type="GeneID" id="86057064"/>
<dbReference type="GO" id="GO:0003677">
    <property type="term" value="F:DNA binding"/>
    <property type="evidence" value="ECO:0007669"/>
    <property type="project" value="UniProtKB-KW"/>
</dbReference>
<dbReference type="SUPFAM" id="SSF47413">
    <property type="entry name" value="lambda repressor-like DNA-binding domains"/>
    <property type="match status" value="1"/>
</dbReference>
<protein>
    <submittedName>
        <fullName evidence="5">Helix-turn-helix transcriptional regulator</fullName>
    </submittedName>
</protein>
<feature type="domain" description="HTH cro/C1-type" evidence="4">
    <location>
        <begin position="7"/>
        <end position="59"/>
    </location>
</feature>
<dbReference type="PANTHER" id="PTHR40661">
    <property type="match status" value="1"/>
</dbReference>
<dbReference type="SMART" id="SM00530">
    <property type="entry name" value="HTH_XRE"/>
    <property type="match status" value="1"/>
</dbReference>
<evidence type="ECO:0000256" key="1">
    <source>
        <dbReference type="ARBA" id="ARBA00023015"/>
    </source>
</evidence>
<dbReference type="AlphaFoldDB" id="A0A6N7WA45"/>
<dbReference type="Gene3D" id="1.10.260.40">
    <property type="entry name" value="lambda repressor-like DNA-binding domains"/>
    <property type="match status" value="1"/>
</dbReference>
<dbReference type="Pfam" id="PF01381">
    <property type="entry name" value="HTH_3"/>
    <property type="match status" value="1"/>
</dbReference>
<keyword evidence="6" id="KW-1185">Reference proteome</keyword>
<organism evidence="5 6">
    <name type="scientific">Eisenbergiella porci</name>
    <dbReference type="NCBI Taxonomy" id="2652274"/>
    <lineage>
        <taxon>Bacteria</taxon>
        <taxon>Bacillati</taxon>
        <taxon>Bacillota</taxon>
        <taxon>Clostridia</taxon>
        <taxon>Lachnospirales</taxon>
        <taxon>Lachnospiraceae</taxon>
        <taxon>Eisenbergiella</taxon>
    </lineage>
</organism>
<dbReference type="RefSeq" id="WP_154468423.1">
    <property type="nucleotide sequence ID" value="NZ_VUMI01000139.1"/>
</dbReference>
<evidence type="ECO:0000313" key="6">
    <source>
        <dbReference type="Proteomes" id="UP000436047"/>
    </source>
</evidence>
<dbReference type="PROSITE" id="PS50943">
    <property type="entry name" value="HTH_CROC1"/>
    <property type="match status" value="1"/>
</dbReference>
<dbReference type="PANTHER" id="PTHR40661:SF3">
    <property type="entry name" value="FELS-1 PROPHAGE TRANSCRIPTIONAL REGULATOR"/>
    <property type="match status" value="1"/>
</dbReference>
<proteinExistence type="predicted"/>
<dbReference type="EMBL" id="VUMI01000139">
    <property type="protein sequence ID" value="MSS92139.1"/>
    <property type="molecule type" value="Genomic_DNA"/>
</dbReference>
<evidence type="ECO:0000313" key="5">
    <source>
        <dbReference type="EMBL" id="MSS92139.1"/>
    </source>
</evidence>
<dbReference type="InterPro" id="IPR001387">
    <property type="entry name" value="Cro/C1-type_HTH"/>
</dbReference>
<dbReference type="InterPro" id="IPR010982">
    <property type="entry name" value="Lambda_DNA-bd_dom_sf"/>
</dbReference>
<gene>
    <name evidence="5" type="ORF">FYJ45_29305</name>
</gene>
<keyword evidence="1" id="KW-0805">Transcription regulation</keyword>
<reference evidence="5 6" key="1">
    <citation type="submission" date="2019-08" db="EMBL/GenBank/DDBJ databases">
        <title>In-depth cultivation of the pig gut microbiome towards novel bacterial diversity and tailored functional studies.</title>
        <authorList>
            <person name="Wylensek D."/>
            <person name="Hitch T.C.A."/>
            <person name="Clavel T."/>
        </authorList>
    </citation>
    <scope>NUCLEOTIDE SEQUENCE [LARGE SCALE GENOMIC DNA]</scope>
    <source>
        <strain evidence="5 6">WCA-389-WT-23B</strain>
    </source>
</reference>
<evidence type="ECO:0000256" key="2">
    <source>
        <dbReference type="ARBA" id="ARBA00023125"/>
    </source>
</evidence>
<dbReference type="Proteomes" id="UP000436047">
    <property type="component" value="Unassembled WGS sequence"/>
</dbReference>
<comment type="caution">
    <text evidence="5">The sequence shown here is derived from an EMBL/GenBank/DDBJ whole genome shotgun (WGS) entry which is preliminary data.</text>
</comment>
<sequence length="139" mass="15821">MYDIFLKLLNERNVKASDVAKATGISQTVFSEWKRGKSKPKADKLQKIADFFGVSIEYLMTGKEPSTSESNRLSRKAQKDIEDILSSTEQMLRQEGLMFDGNPASQEAIDSIISAMRVGMEMAKEKNREKYTPKKYKKD</sequence>
<evidence type="ECO:0000259" key="4">
    <source>
        <dbReference type="PROSITE" id="PS50943"/>
    </source>
</evidence>
<dbReference type="CDD" id="cd00093">
    <property type="entry name" value="HTH_XRE"/>
    <property type="match status" value="1"/>
</dbReference>
<name>A0A6N7WA45_9FIRM</name>
<accession>A0A6N7WA45</accession>
<keyword evidence="2" id="KW-0238">DNA-binding</keyword>
<evidence type="ECO:0000256" key="3">
    <source>
        <dbReference type="ARBA" id="ARBA00023163"/>
    </source>
</evidence>
<keyword evidence="3" id="KW-0804">Transcription</keyword>